<name>A0A8E2JUN0_9PEZI</name>
<dbReference type="AlphaFoldDB" id="A0A8E2JUN0"/>
<keyword evidence="1" id="KW-0812">Transmembrane</keyword>
<organism evidence="2 3">
    <name type="scientific">Glonium stellatum</name>
    <dbReference type="NCBI Taxonomy" id="574774"/>
    <lineage>
        <taxon>Eukaryota</taxon>
        <taxon>Fungi</taxon>
        <taxon>Dikarya</taxon>
        <taxon>Ascomycota</taxon>
        <taxon>Pezizomycotina</taxon>
        <taxon>Dothideomycetes</taxon>
        <taxon>Pleosporomycetidae</taxon>
        <taxon>Gloniales</taxon>
        <taxon>Gloniaceae</taxon>
        <taxon>Glonium</taxon>
    </lineage>
</organism>
<feature type="transmembrane region" description="Helical" evidence="1">
    <location>
        <begin position="45"/>
        <end position="62"/>
    </location>
</feature>
<feature type="transmembrane region" description="Helical" evidence="1">
    <location>
        <begin position="68"/>
        <end position="88"/>
    </location>
</feature>
<dbReference type="OrthoDB" id="10577979at2759"/>
<keyword evidence="1" id="KW-0472">Membrane</keyword>
<accession>A0A8E2JUN0</accession>
<proteinExistence type="predicted"/>
<sequence length="151" mass="16593">MHVPTSSITTPAITTITTTASPPAATTIIAAAEYPLPHKDTRGSFWNLFISIVDSVIATYIVDGRAAKAATLCYLLILVLLEGLRMRIRGQITALRQKLEGYIRYYGRDWRRAEVVEDFSPPRGRLRMTRSGAWTLQPPASSGFPGVGSRS</sequence>
<evidence type="ECO:0000313" key="2">
    <source>
        <dbReference type="EMBL" id="OCL09859.1"/>
    </source>
</evidence>
<evidence type="ECO:0000256" key="1">
    <source>
        <dbReference type="SAM" id="Phobius"/>
    </source>
</evidence>
<keyword evidence="3" id="KW-1185">Reference proteome</keyword>
<gene>
    <name evidence="2" type="ORF">AOQ84DRAFT_220306</name>
</gene>
<dbReference type="EMBL" id="KV749349">
    <property type="protein sequence ID" value="OCL09859.1"/>
    <property type="molecule type" value="Genomic_DNA"/>
</dbReference>
<protein>
    <submittedName>
        <fullName evidence="2">Uncharacterized protein</fullName>
    </submittedName>
</protein>
<keyword evidence="1" id="KW-1133">Transmembrane helix</keyword>
<dbReference type="Proteomes" id="UP000250140">
    <property type="component" value="Unassembled WGS sequence"/>
</dbReference>
<reference evidence="2 3" key="1">
    <citation type="journal article" date="2016" name="Nat. Commun.">
        <title>Ectomycorrhizal ecology is imprinted in the genome of the dominant symbiotic fungus Cenococcum geophilum.</title>
        <authorList>
            <consortium name="DOE Joint Genome Institute"/>
            <person name="Peter M."/>
            <person name="Kohler A."/>
            <person name="Ohm R.A."/>
            <person name="Kuo A."/>
            <person name="Krutzmann J."/>
            <person name="Morin E."/>
            <person name="Arend M."/>
            <person name="Barry K.W."/>
            <person name="Binder M."/>
            <person name="Choi C."/>
            <person name="Clum A."/>
            <person name="Copeland A."/>
            <person name="Grisel N."/>
            <person name="Haridas S."/>
            <person name="Kipfer T."/>
            <person name="LaButti K."/>
            <person name="Lindquist E."/>
            <person name="Lipzen A."/>
            <person name="Maire R."/>
            <person name="Meier B."/>
            <person name="Mihaltcheva S."/>
            <person name="Molinier V."/>
            <person name="Murat C."/>
            <person name="Poggeler S."/>
            <person name="Quandt C.A."/>
            <person name="Sperisen C."/>
            <person name="Tritt A."/>
            <person name="Tisserant E."/>
            <person name="Crous P.W."/>
            <person name="Henrissat B."/>
            <person name="Nehls U."/>
            <person name="Egli S."/>
            <person name="Spatafora J.W."/>
            <person name="Grigoriev I.V."/>
            <person name="Martin F.M."/>
        </authorList>
    </citation>
    <scope>NUCLEOTIDE SEQUENCE [LARGE SCALE GENOMIC DNA]</scope>
    <source>
        <strain evidence="2 3">CBS 207.34</strain>
    </source>
</reference>
<evidence type="ECO:0000313" key="3">
    <source>
        <dbReference type="Proteomes" id="UP000250140"/>
    </source>
</evidence>